<feature type="domain" description="Multidrug resistance protein MdtA-like barrel-sandwich hybrid" evidence="4">
    <location>
        <begin position="43"/>
        <end position="197"/>
    </location>
</feature>
<dbReference type="PANTHER" id="PTHR30469">
    <property type="entry name" value="MULTIDRUG RESISTANCE PROTEIN MDTA"/>
    <property type="match status" value="1"/>
</dbReference>
<dbReference type="GO" id="GO:1990281">
    <property type="term" value="C:efflux pump complex"/>
    <property type="evidence" value="ECO:0007669"/>
    <property type="project" value="TreeGrafter"/>
</dbReference>
<evidence type="ECO:0000256" key="2">
    <source>
        <dbReference type="SAM" id="Coils"/>
    </source>
</evidence>
<evidence type="ECO:0000313" key="7">
    <source>
        <dbReference type="Proteomes" id="UP000219467"/>
    </source>
</evidence>
<evidence type="ECO:0000256" key="3">
    <source>
        <dbReference type="SAM" id="SignalP"/>
    </source>
</evidence>
<gene>
    <name evidence="6" type="ORF">SAMN05878503_11827</name>
</gene>
<feature type="coiled-coil region" evidence="2">
    <location>
        <begin position="97"/>
        <end position="162"/>
    </location>
</feature>
<dbReference type="NCBIfam" id="TIGR01730">
    <property type="entry name" value="RND_mfp"/>
    <property type="match status" value="1"/>
</dbReference>
<dbReference type="Pfam" id="PF25917">
    <property type="entry name" value="BSH_RND"/>
    <property type="match status" value="1"/>
</dbReference>
<evidence type="ECO:0000256" key="1">
    <source>
        <dbReference type="ARBA" id="ARBA00009477"/>
    </source>
</evidence>
<sequence>MTAPPHRLPPGLFRPALLSALFLSLATGASASTGFECVMEAARVIELSSRTQGVIEEILVDKGQRVTKGDIIARTDATMETAALRILQARAASDAAIATQKARLDFASAQLARAEKLERQNAQSLVKVEELRYEVAIARSQLRQAESDRASALAEADRARIAVENTRIRAPFGGVVTDVTLSAGEYVTADRHVAVLVQTDPIHVDAFLPADLHDRVRPGDKVRIHPEIPQGAEIVAPILSVDTVLDPASRTFGIRVALPNGDERLVAGQRCTLDLTVQ</sequence>
<dbReference type="SUPFAM" id="SSF111369">
    <property type="entry name" value="HlyD-like secretion proteins"/>
    <property type="match status" value="1"/>
</dbReference>
<dbReference type="Pfam" id="PF25954">
    <property type="entry name" value="Beta-barrel_RND_2"/>
    <property type="match status" value="1"/>
</dbReference>
<dbReference type="PANTHER" id="PTHR30469:SF15">
    <property type="entry name" value="HLYD FAMILY OF SECRETION PROTEINS"/>
    <property type="match status" value="1"/>
</dbReference>
<dbReference type="EMBL" id="OAOQ01000018">
    <property type="protein sequence ID" value="SNX73968.1"/>
    <property type="molecule type" value="Genomic_DNA"/>
</dbReference>
<name>A0A285D3V0_9RHOB</name>
<dbReference type="Gene3D" id="1.10.287.470">
    <property type="entry name" value="Helix hairpin bin"/>
    <property type="match status" value="1"/>
</dbReference>
<organism evidence="6 7">
    <name type="scientific">Cereibacter ovatus</name>
    <dbReference type="NCBI Taxonomy" id="439529"/>
    <lineage>
        <taxon>Bacteria</taxon>
        <taxon>Pseudomonadati</taxon>
        <taxon>Pseudomonadota</taxon>
        <taxon>Alphaproteobacteria</taxon>
        <taxon>Rhodobacterales</taxon>
        <taxon>Paracoccaceae</taxon>
        <taxon>Cereibacter</taxon>
    </lineage>
</organism>
<dbReference type="GO" id="GO:0015562">
    <property type="term" value="F:efflux transmembrane transporter activity"/>
    <property type="evidence" value="ECO:0007669"/>
    <property type="project" value="TreeGrafter"/>
</dbReference>
<feature type="domain" description="CusB-like beta-barrel" evidence="5">
    <location>
        <begin position="204"/>
        <end position="275"/>
    </location>
</feature>
<dbReference type="Gene3D" id="2.40.50.100">
    <property type="match status" value="1"/>
</dbReference>
<comment type="similarity">
    <text evidence="1">Belongs to the membrane fusion protein (MFP) (TC 8.A.1) family.</text>
</comment>
<keyword evidence="2" id="KW-0175">Coiled coil</keyword>
<accession>A0A285D3V0</accession>
<dbReference type="InterPro" id="IPR006143">
    <property type="entry name" value="RND_pump_MFP"/>
</dbReference>
<keyword evidence="3" id="KW-0732">Signal</keyword>
<feature type="chain" id="PRO_5012131308" evidence="3">
    <location>
        <begin position="32"/>
        <end position="278"/>
    </location>
</feature>
<evidence type="ECO:0000313" key="6">
    <source>
        <dbReference type="EMBL" id="SNX73968.1"/>
    </source>
</evidence>
<dbReference type="AlphaFoldDB" id="A0A285D3V0"/>
<proteinExistence type="inferred from homology"/>
<dbReference type="Gene3D" id="2.40.30.170">
    <property type="match status" value="1"/>
</dbReference>
<keyword evidence="7" id="KW-1185">Reference proteome</keyword>
<feature type="signal peptide" evidence="3">
    <location>
        <begin position="1"/>
        <end position="31"/>
    </location>
</feature>
<dbReference type="Proteomes" id="UP000219467">
    <property type="component" value="Unassembled WGS sequence"/>
</dbReference>
<evidence type="ECO:0000259" key="4">
    <source>
        <dbReference type="Pfam" id="PF25917"/>
    </source>
</evidence>
<dbReference type="InterPro" id="IPR058792">
    <property type="entry name" value="Beta-barrel_RND_2"/>
</dbReference>
<dbReference type="InterPro" id="IPR058625">
    <property type="entry name" value="MdtA-like_BSH"/>
</dbReference>
<dbReference type="RefSeq" id="WP_176504587.1">
    <property type="nucleotide sequence ID" value="NZ_OAOQ01000018.1"/>
</dbReference>
<protein>
    <submittedName>
        <fullName evidence="6">RND family efflux transporter MFP subunit</fullName>
    </submittedName>
</protein>
<reference evidence="7" key="1">
    <citation type="submission" date="2017-08" db="EMBL/GenBank/DDBJ databases">
        <authorList>
            <person name="Varghese N."/>
            <person name="Submissions S."/>
        </authorList>
    </citation>
    <scope>NUCLEOTIDE SEQUENCE [LARGE SCALE GENOMIC DNA]</scope>
    <source>
        <strain evidence="7">JA234</strain>
    </source>
</reference>
<evidence type="ECO:0000259" key="5">
    <source>
        <dbReference type="Pfam" id="PF25954"/>
    </source>
</evidence>